<dbReference type="InterPro" id="IPR036627">
    <property type="entry name" value="CobW-likC_sf"/>
</dbReference>
<evidence type="ECO:0000256" key="1">
    <source>
        <dbReference type="ARBA" id="ARBA00022741"/>
    </source>
</evidence>
<name>A0A1M5Z6H9_9FIRM</name>
<evidence type="ECO:0000259" key="6">
    <source>
        <dbReference type="Pfam" id="PF02492"/>
    </source>
</evidence>
<gene>
    <name evidence="8" type="ORF">SAMN02745180_02793</name>
</gene>
<dbReference type="SUPFAM" id="SSF52540">
    <property type="entry name" value="P-loop containing nucleoside triphosphate hydrolases"/>
    <property type="match status" value="1"/>
</dbReference>
<feature type="domain" description="CobW C-terminal" evidence="7">
    <location>
        <begin position="239"/>
        <end position="324"/>
    </location>
</feature>
<dbReference type="Gene3D" id="3.30.1220.10">
    <property type="entry name" value="CobW-like, C-terminal domain"/>
    <property type="match status" value="1"/>
</dbReference>
<dbReference type="InterPro" id="IPR003495">
    <property type="entry name" value="CobW/HypB/UreG_nucleotide-bd"/>
</dbReference>
<evidence type="ECO:0000313" key="8">
    <source>
        <dbReference type="EMBL" id="SHI19867.1"/>
    </source>
</evidence>
<dbReference type="STRING" id="1123281.SAMN02745180_02793"/>
<evidence type="ECO:0000313" key="9">
    <source>
        <dbReference type="Proteomes" id="UP000184389"/>
    </source>
</evidence>
<evidence type="ECO:0000256" key="4">
    <source>
        <dbReference type="ARBA" id="ARBA00034320"/>
    </source>
</evidence>
<dbReference type="InterPro" id="IPR027417">
    <property type="entry name" value="P-loop_NTPase"/>
</dbReference>
<comment type="similarity">
    <text evidence="4">Belongs to the SIMIBI class G3E GTPase family. ZNG1 subfamily.</text>
</comment>
<dbReference type="GO" id="GO:0000166">
    <property type="term" value="F:nucleotide binding"/>
    <property type="evidence" value="ECO:0007669"/>
    <property type="project" value="UniProtKB-KW"/>
</dbReference>
<feature type="domain" description="CobW/HypB/UreG nucleotide-binding" evidence="6">
    <location>
        <begin position="6"/>
        <end position="179"/>
    </location>
</feature>
<dbReference type="PANTHER" id="PTHR13748:SF62">
    <property type="entry name" value="COBW DOMAIN-CONTAINING PROTEIN"/>
    <property type="match status" value="1"/>
</dbReference>
<protein>
    <submittedName>
        <fullName evidence="8">GTPase, G3E family</fullName>
    </submittedName>
</protein>
<comment type="catalytic activity">
    <reaction evidence="5">
        <text>GTP + H2O = GDP + phosphate + H(+)</text>
        <dbReference type="Rhea" id="RHEA:19669"/>
        <dbReference type="ChEBI" id="CHEBI:15377"/>
        <dbReference type="ChEBI" id="CHEBI:15378"/>
        <dbReference type="ChEBI" id="CHEBI:37565"/>
        <dbReference type="ChEBI" id="CHEBI:43474"/>
        <dbReference type="ChEBI" id="CHEBI:58189"/>
    </reaction>
    <physiologicalReaction direction="left-to-right" evidence="5">
        <dbReference type="Rhea" id="RHEA:19670"/>
    </physiologicalReaction>
</comment>
<organism evidence="8 9">
    <name type="scientific">Sporanaerobacter acetigenes DSM 13106</name>
    <dbReference type="NCBI Taxonomy" id="1123281"/>
    <lineage>
        <taxon>Bacteria</taxon>
        <taxon>Bacillati</taxon>
        <taxon>Bacillota</taxon>
        <taxon>Tissierellia</taxon>
        <taxon>Tissierellales</taxon>
        <taxon>Sporanaerobacteraceae</taxon>
        <taxon>Sporanaerobacter</taxon>
    </lineage>
</organism>
<dbReference type="InterPro" id="IPR011629">
    <property type="entry name" value="CobW-like_C"/>
</dbReference>
<dbReference type="GO" id="GO:0005737">
    <property type="term" value="C:cytoplasm"/>
    <property type="evidence" value="ECO:0007669"/>
    <property type="project" value="TreeGrafter"/>
</dbReference>
<keyword evidence="9" id="KW-1185">Reference proteome</keyword>
<evidence type="ECO:0000256" key="3">
    <source>
        <dbReference type="ARBA" id="ARBA00023186"/>
    </source>
</evidence>
<sequence length="326" mass="36864">MTKIDIVSGFLGAGKTTLIKKLLEEKFSTEKVVIIENEFGEIGIDGSLLKKSGIEVKELNSGCICCTLVGDFEKTIREVIYKFKPERIIIEPSGVGKLSEVLKACEALGLKGTLQINMLITVVDVFKYEIYLANFGEFFQNQIKYARTIILSRTQKAPQEKLEKVVNSIRKLNDKANIVTTPLESLKAEQIIAVAEQDATVSLEEQIKKMILKEKIHSDCCKCDYEHQHHHSADEVFEVWGMETSKIFTEARLKSIVAMLENDDDFGFILRGKGFLQVDSRSWVQFDYVPGETKIMRVSPDYTGRVCIIGKNLNKNKLERLFHATA</sequence>
<dbReference type="Pfam" id="PF07683">
    <property type="entry name" value="CobW_C"/>
    <property type="match status" value="1"/>
</dbReference>
<keyword evidence="2" id="KW-0378">Hydrolase</keyword>
<dbReference type="AlphaFoldDB" id="A0A1M5Z6H9"/>
<evidence type="ECO:0000256" key="2">
    <source>
        <dbReference type="ARBA" id="ARBA00022801"/>
    </source>
</evidence>
<dbReference type="CDD" id="cd03112">
    <property type="entry name" value="CobW-like"/>
    <property type="match status" value="1"/>
</dbReference>
<dbReference type="GO" id="GO:0016787">
    <property type="term" value="F:hydrolase activity"/>
    <property type="evidence" value="ECO:0007669"/>
    <property type="project" value="UniProtKB-KW"/>
</dbReference>
<keyword evidence="1" id="KW-0547">Nucleotide-binding</keyword>
<dbReference type="Pfam" id="PF02492">
    <property type="entry name" value="cobW"/>
    <property type="match status" value="1"/>
</dbReference>
<dbReference type="InterPro" id="IPR051316">
    <property type="entry name" value="Zinc-reg_GTPase_activator"/>
</dbReference>
<dbReference type="EMBL" id="FQXR01000022">
    <property type="protein sequence ID" value="SHI19867.1"/>
    <property type="molecule type" value="Genomic_DNA"/>
</dbReference>
<reference evidence="8 9" key="1">
    <citation type="submission" date="2016-11" db="EMBL/GenBank/DDBJ databases">
        <authorList>
            <person name="Jaros S."/>
            <person name="Januszkiewicz K."/>
            <person name="Wedrychowicz H."/>
        </authorList>
    </citation>
    <scope>NUCLEOTIDE SEQUENCE [LARGE SCALE GENOMIC DNA]</scope>
    <source>
        <strain evidence="8 9">DSM 13106</strain>
    </source>
</reference>
<dbReference type="SUPFAM" id="SSF90002">
    <property type="entry name" value="Hypothetical protein YjiA, C-terminal domain"/>
    <property type="match status" value="1"/>
</dbReference>
<dbReference type="PANTHER" id="PTHR13748">
    <property type="entry name" value="COBW-RELATED"/>
    <property type="match status" value="1"/>
</dbReference>
<dbReference type="Gene3D" id="3.40.50.300">
    <property type="entry name" value="P-loop containing nucleotide triphosphate hydrolases"/>
    <property type="match status" value="1"/>
</dbReference>
<accession>A0A1M5Z6H9</accession>
<dbReference type="Proteomes" id="UP000184389">
    <property type="component" value="Unassembled WGS sequence"/>
</dbReference>
<evidence type="ECO:0000256" key="5">
    <source>
        <dbReference type="ARBA" id="ARBA00049117"/>
    </source>
</evidence>
<keyword evidence="3" id="KW-0143">Chaperone</keyword>
<proteinExistence type="inferred from homology"/>
<evidence type="ECO:0000259" key="7">
    <source>
        <dbReference type="Pfam" id="PF07683"/>
    </source>
</evidence>